<proteinExistence type="inferred from homology"/>
<evidence type="ECO:0000256" key="13">
    <source>
        <dbReference type="ARBA" id="ARBA00038058"/>
    </source>
</evidence>
<dbReference type="GO" id="GO:0006281">
    <property type="term" value="P:DNA repair"/>
    <property type="evidence" value="ECO:0007669"/>
    <property type="project" value="UniProtKB-KW"/>
</dbReference>
<keyword evidence="12" id="KW-0413">Isomerase</keyword>
<comment type="caution">
    <text evidence="15">The sequence shown here is derived from an EMBL/GenBank/DDBJ whole genome shotgun (WGS) entry which is preliminary data.</text>
</comment>
<accession>A0A7X4W327</accession>
<dbReference type="InterPro" id="IPR010614">
    <property type="entry name" value="RAD3-like_helicase_DEAD"/>
</dbReference>
<sequence length="778" mass="85549">MPAELGGDRVSDAPRLRVAVRTLCDVTAREGDLDHRFTPSPSAREGLEGHREVARRRGAGYLAELPLTGEVAGLLVSGRADGYDPAANCLEEVKTHRGELSRLAANQRALHRAQLRSYGALLCAERGLDAVELVLVYLEVGSGRETRVSEQATASALMAELTERCVRYRDWAEREAHHRAARDAALEALAFPFDDFRPGQRPLAEACYQAAATGRVLLAQAPTGIGKTLGTLFPLLKAMPRHGLDRLAFLTMKTPGRRLALEALARLGAVSPSRQGDLPLRVLELTARDKACEYPGRACHGEACALAAGFYDRLPAAREEAAERRWLDREGLRALAAEHGVCPYYLGQEMARWSDVTVGDVNHWFDDHALLHGLARENGWRVGLLVDEAHNLVGRARGMYSVTLRQRDLVRLRRAAPAALKAPLGRLQRHWQALVREEGLADAGEPGRPAWRQLEELPGGLLGVLQGLAGALTEALGEHPELGVEWQELLFETLAFTRLAERFGDHTLCELTREGRGRARLALRNLIPADFLAPRFAAARSAVLFSATLGPPDYQRDLLGLPADSVWREVPSPFAADQLELRIRADLSTRLRDREASLGPIAEEIAAQYTRRPGHYLAFFSSFAYLEAALTRFGATHPEIPVWAQHRGMAEAERDAFLARFTADGRGIGFAVLGGAFAEGIDLPGERLVGAFIATLGLPPVDPFNEVLRERLQARFGRGDEYAYRVPGLVKVVQAAGRVIRGPEDRGVVVLLDDRFARPEVRRRLPGWWGEPVMPGCR</sequence>
<keyword evidence="1" id="KW-0004">4Fe-4S</keyword>
<evidence type="ECO:0000256" key="2">
    <source>
        <dbReference type="ARBA" id="ARBA00022723"/>
    </source>
</evidence>
<organism evidence="15 16">
    <name type="scientific">Halomonas alimentaria</name>
    <dbReference type="NCBI Taxonomy" id="147248"/>
    <lineage>
        <taxon>Bacteria</taxon>
        <taxon>Pseudomonadati</taxon>
        <taxon>Pseudomonadota</taxon>
        <taxon>Gammaproteobacteria</taxon>
        <taxon>Oceanospirillales</taxon>
        <taxon>Halomonadaceae</taxon>
        <taxon>Halomonas</taxon>
    </lineage>
</organism>
<keyword evidence="6 15" id="KW-0347">Helicase</keyword>
<dbReference type="Gene3D" id="3.40.50.300">
    <property type="entry name" value="P-loop containing nucleotide triphosphate hydrolases"/>
    <property type="match status" value="2"/>
</dbReference>
<dbReference type="Proteomes" id="UP000487929">
    <property type="component" value="Unassembled WGS sequence"/>
</dbReference>
<dbReference type="GO" id="GO:0051539">
    <property type="term" value="F:4 iron, 4 sulfur cluster binding"/>
    <property type="evidence" value="ECO:0007669"/>
    <property type="project" value="UniProtKB-KW"/>
</dbReference>
<dbReference type="GO" id="GO:0046872">
    <property type="term" value="F:metal ion binding"/>
    <property type="evidence" value="ECO:0007669"/>
    <property type="project" value="UniProtKB-KW"/>
</dbReference>
<dbReference type="GO" id="GO:0003678">
    <property type="term" value="F:DNA helicase activity"/>
    <property type="evidence" value="ECO:0007669"/>
    <property type="project" value="InterPro"/>
</dbReference>
<evidence type="ECO:0000256" key="1">
    <source>
        <dbReference type="ARBA" id="ARBA00022485"/>
    </source>
</evidence>
<evidence type="ECO:0000256" key="3">
    <source>
        <dbReference type="ARBA" id="ARBA00022741"/>
    </source>
</evidence>
<evidence type="ECO:0000259" key="14">
    <source>
        <dbReference type="PROSITE" id="PS51193"/>
    </source>
</evidence>
<evidence type="ECO:0000256" key="9">
    <source>
        <dbReference type="ARBA" id="ARBA00023014"/>
    </source>
</evidence>
<keyword evidence="9" id="KW-0411">Iron-sulfur</keyword>
<feature type="domain" description="Helicase ATP-binding" evidence="14">
    <location>
        <begin position="186"/>
        <end position="451"/>
    </location>
</feature>
<keyword evidence="4" id="KW-0227">DNA damage</keyword>
<protein>
    <submittedName>
        <fullName evidence="15">ATP-dependent DNA helicase</fullName>
    </submittedName>
</protein>
<evidence type="ECO:0000313" key="15">
    <source>
        <dbReference type="EMBL" id="NAW33475.1"/>
    </source>
</evidence>
<keyword evidence="8" id="KW-0408">Iron</keyword>
<dbReference type="InterPro" id="IPR006554">
    <property type="entry name" value="Helicase-like_DEXD_c2"/>
</dbReference>
<dbReference type="EMBL" id="WUTT01000001">
    <property type="protein sequence ID" value="NAW33475.1"/>
    <property type="molecule type" value="Genomic_DNA"/>
</dbReference>
<keyword evidence="10" id="KW-0238">DNA-binding</keyword>
<keyword evidence="16" id="KW-1185">Reference proteome</keyword>
<dbReference type="SMART" id="SM00488">
    <property type="entry name" value="DEXDc2"/>
    <property type="match status" value="1"/>
</dbReference>
<dbReference type="GO" id="GO:0016818">
    <property type="term" value="F:hydrolase activity, acting on acid anhydrides, in phosphorus-containing anhydrides"/>
    <property type="evidence" value="ECO:0007669"/>
    <property type="project" value="InterPro"/>
</dbReference>
<dbReference type="SMART" id="SM00491">
    <property type="entry name" value="HELICc2"/>
    <property type="match status" value="1"/>
</dbReference>
<gene>
    <name evidence="15" type="ORF">GRB96_03435</name>
</gene>
<dbReference type="AlphaFoldDB" id="A0A7X4W327"/>
<keyword evidence="2" id="KW-0479">Metal-binding</keyword>
<keyword evidence="11" id="KW-0234">DNA repair</keyword>
<keyword evidence="7" id="KW-0067">ATP-binding</keyword>
<dbReference type="InterPro" id="IPR045028">
    <property type="entry name" value="DinG/Rad3-like"/>
</dbReference>
<evidence type="ECO:0000256" key="12">
    <source>
        <dbReference type="ARBA" id="ARBA00023235"/>
    </source>
</evidence>
<dbReference type="SUPFAM" id="SSF52540">
    <property type="entry name" value="P-loop containing nucleoside triphosphate hydrolases"/>
    <property type="match status" value="2"/>
</dbReference>
<evidence type="ECO:0000256" key="11">
    <source>
        <dbReference type="ARBA" id="ARBA00023204"/>
    </source>
</evidence>
<keyword evidence="5" id="KW-0378">Hydrolase</keyword>
<dbReference type="Pfam" id="PF06733">
    <property type="entry name" value="DEAD_2"/>
    <property type="match status" value="1"/>
</dbReference>
<dbReference type="OrthoDB" id="9765586at2"/>
<dbReference type="InterPro" id="IPR006555">
    <property type="entry name" value="ATP-dep_Helicase_C"/>
</dbReference>
<evidence type="ECO:0000256" key="4">
    <source>
        <dbReference type="ARBA" id="ARBA00022763"/>
    </source>
</evidence>
<evidence type="ECO:0000256" key="10">
    <source>
        <dbReference type="ARBA" id="ARBA00023125"/>
    </source>
</evidence>
<dbReference type="PANTHER" id="PTHR11472">
    <property type="entry name" value="DNA REPAIR DEAD HELICASE RAD3/XP-D SUBFAMILY MEMBER"/>
    <property type="match status" value="1"/>
</dbReference>
<evidence type="ECO:0000256" key="8">
    <source>
        <dbReference type="ARBA" id="ARBA00023004"/>
    </source>
</evidence>
<dbReference type="GO" id="GO:0005524">
    <property type="term" value="F:ATP binding"/>
    <property type="evidence" value="ECO:0007669"/>
    <property type="project" value="UniProtKB-KW"/>
</dbReference>
<dbReference type="PROSITE" id="PS51193">
    <property type="entry name" value="HELICASE_ATP_BIND_2"/>
    <property type="match status" value="1"/>
</dbReference>
<evidence type="ECO:0000256" key="6">
    <source>
        <dbReference type="ARBA" id="ARBA00022806"/>
    </source>
</evidence>
<evidence type="ECO:0000313" key="16">
    <source>
        <dbReference type="Proteomes" id="UP000487929"/>
    </source>
</evidence>
<evidence type="ECO:0000256" key="5">
    <source>
        <dbReference type="ARBA" id="ARBA00022801"/>
    </source>
</evidence>
<keyword evidence="3" id="KW-0547">Nucleotide-binding</keyword>
<dbReference type="InterPro" id="IPR014013">
    <property type="entry name" value="Helic_SF1/SF2_ATP-bd_DinG/Rad3"/>
</dbReference>
<reference evidence="15 16" key="1">
    <citation type="submission" date="2019-12" db="EMBL/GenBank/DDBJ databases">
        <title>Draft genome sequencing of Halomonas alimentaria DSM 15356.</title>
        <authorList>
            <person name="Pandiyan K."/>
            <person name="Kushwaha P."/>
            <person name="Gowdham M."/>
            <person name="Chakdar H."/>
            <person name="Singh A."/>
            <person name="Kumar M."/>
            <person name="Saxena A.K."/>
        </authorList>
    </citation>
    <scope>NUCLEOTIDE SEQUENCE [LARGE SCALE GENOMIC DNA]</scope>
    <source>
        <strain evidence="15 16">DSM 15356</strain>
    </source>
</reference>
<dbReference type="GO" id="GO:0003677">
    <property type="term" value="F:DNA binding"/>
    <property type="evidence" value="ECO:0007669"/>
    <property type="project" value="UniProtKB-KW"/>
</dbReference>
<dbReference type="Pfam" id="PF13307">
    <property type="entry name" value="Helicase_C_2"/>
    <property type="match status" value="1"/>
</dbReference>
<dbReference type="PANTHER" id="PTHR11472:SF34">
    <property type="entry name" value="REGULATOR OF TELOMERE ELONGATION HELICASE 1"/>
    <property type="match status" value="1"/>
</dbReference>
<name>A0A7X4W327_9GAMM</name>
<comment type="similarity">
    <text evidence="13">Belongs to the helicase family. DinG subfamily.</text>
</comment>
<dbReference type="InterPro" id="IPR027417">
    <property type="entry name" value="P-loop_NTPase"/>
</dbReference>
<evidence type="ECO:0000256" key="7">
    <source>
        <dbReference type="ARBA" id="ARBA00022840"/>
    </source>
</evidence>